<dbReference type="Proteomes" id="UP000295645">
    <property type="component" value="Unassembled WGS sequence"/>
</dbReference>
<dbReference type="Pfam" id="PF11306">
    <property type="entry name" value="DUF3108"/>
    <property type="match status" value="1"/>
</dbReference>
<dbReference type="AlphaFoldDB" id="A0A4R3YP33"/>
<dbReference type="EMBL" id="SMCS01000004">
    <property type="protein sequence ID" value="TCV94086.1"/>
    <property type="molecule type" value="Genomic_DNA"/>
</dbReference>
<reference evidence="1 2" key="1">
    <citation type="submission" date="2019-03" db="EMBL/GenBank/DDBJ databases">
        <title>Above-ground endophytic microbial communities from plants in different locations in the United States.</title>
        <authorList>
            <person name="Frank C."/>
        </authorList>
    </citation>
    <scope>NUCLEOTIDE SEQUENCE [LARGE SCALE GENOMIC DNA]</scope>
    <source>
        <strain evidence="1 2">LP_13_YM</strain>
    </source>
</reference>
<accession>A0A4R3YP33</accession>
<comment type="caution">
    <text evidence="1">The sequence shown here is derived from an EMBL/GenBank/DDBJ whole genome shotgun (WGS) entry which is preliminary data.</text>
</comment>
<keyword evidence="2" id="KW-1185">Reference proteome</keyword>
<evidence type="ECO:0000313" key="2">
    <source>
        <dbReference type="Proteomes" id="UP000295645"/>
    </source>
</evidence>
<protein>
    <submittedName>
        <fullName evidence="1">Uncharacterized protein DUF3108</fullName>
    </submittedName>
</protein>
<organism evidence="1 2">
    <name type="scientific">Luteibacter rhizovicinus</name>
    <dbReference type="NCBI Taxonomy" id="242606"/>
    <lineage>
        <taxon>Bacteria</taxon>
        <taxon>Pseudomonadati</taxon>
        <taxon>Pseudomonadota</taxon>
        <taxon>Gammaproteobacteria</taxon>
        <taxon>Lysobacterales</taxon>
        <taxon>Rhodanobacteraceae</taxon>
        <taxon>Luteibacter</taxon>
    </lineage>
</organism>
<proteinExistence type="predicted"/>
<name>A0A4R3YP33_9GAMM</name>
<sequence length="288" mass="30953">MLTFASPIYGLRMQTTSSPLRWLSPASGLLQRALLRHALRHRSASRAKLGPMTISSRLLRSTALALALVAGSAMAADTVPKAFTATYQVLKDGEPLGEATVTLKATSGGQFEYANSTKGTSGLAAMLGANVDEVSHFRWSSLVPEAVSYDYSMTASIKSKQRHLKVDWNSKQVSVDDNGKSFGYAATPGMVERNTLPLALGVALRAGHQQIALPVAVKQEVENQQFKVSGKEKVQVPAGSFDAVRIDRVDADRGFNAWYVPAKFPVPVKLAQKDGGNLTMQLVSYSGK</sequence>
<evidence type="ECO:0000313" key="1">
    <source>
        <dbReference type="EMBL" id="TCV94086.1"/>
    </source>
</evidence>
<dbReference type="InterPro" id="IPR021457">
    <property type="entry name" value="DUF3108"/>
</dbReference>
<gene>
    <name evidence="1" type="ORF">EC912_104283</name>
</gene>